<protein>
    <submittedName>
        <fullName evidence="1">Uncharacterized protein</fullName>
    </submittedName>
</protein>
<dbReference type="EMBL" id="APVG01000055">
    <property type="protein sequence ID" value="ENY70782.1"/>
    <property type="molecule type" value="Genomic_DNA"/>
</dbReference>
<dbReference type="PATRIC" id="fig|1268237.3.peg.3245"/>
<name>N9V676_9GAMM</name>
<dbReference type="Proteomes" id="UP000023775">
    <property type="component" value="Unassembled WGS sequence"/>
</dbReference>
<dbReference type="AlphaFoldDB" id="N9V676"/>
<evidence type="ECO:0000313" key="2">
    <source>
        <dbReference type="Proteomes" id="UP000023775"/>
    </source>
</evidence>
<evidence type="ECO:0000313" key="1">
    <source>
        <dbReference type="EMBL" id="ENY70782.1"/>
    </source>
</evidence>
<comment type="caution">
    <text evidence="1">The sequence shown here is derived from an EMBL/GenBank/DDBJ whole genome shotgun (WGS) entry which is preliminary data.</text>
</comment>
<proteinExistence type="predicted"/>
<gene>
    <name evidence="1" type="ORF">G114_16545</name>
</gene>
<keyword evidence="2" id="KW-1185">Reference proteome</keyword>
<reference evidence="1 2" key="1">
    <citation type="journal article" date="2013" name="Genome Announc.">
        <title>Draft Genome Sequence of the Aeromonas diversa Type Strain.</title>
        <authorList>
            <person name="Farfan M."/>
            <person name="Spataro N."/>
            <person name="Sanglas A."/>
            <person name="Albarral V."/>
            <person name="Loren J.G."/>
            <person name="Bosch E."/>
            <person name="Fuste M.C."/>
        </authorList>
    </citation>
    <scope>NUCLEOTIDE SEQUENCE [LARGE SCALE GENOMIC DNA]</scope>
    <source>
        <strain evidence="1 2">2478-85</strain>
    </source>
</reference>
<accession>N9V676</accession>
<organism evidence="1 2">
    <name type="scientific">Aeromonas diversa CDC 2478-85</name>
    <dbReference type="NCBI Taxonomy" id="1268237"/>
    <lineage>
        <taxon>Bacteria</taxon>
        <taxon>Pseudomonadati</taxon>
        <taxon>Pseudomonadota</taxon>
        <taxon>Gammaproteobacteria</taxon>
        <taxon>Aeromonadales</taxon>
        <taxon>Aeromonadaceae</taxon>
        <taxon>Aeromonas</taxon>
    </lineage>
</organism>
<sequence length="285" mass="32239">MPAHAEYFHWVNSKYEQITYGCQMYSLNMPEGATLLVGHNFNNTGPNAEGSVSAGMLRISSYMQSDKSYRGFELHGTDGLMNPRPDGAPMFMKIGVAAGSNPDNHMMARITDLERAAPYVSGGTQVNMRFYNDKDQPIYKGFLPRYLSLCGSTLPSFDSLVGNRINIEIKGLKVQYERFNQPKALSTSQDLVGEVQLAWENMDNTSFPNRQHKTTRIFRAEKLADASKMKYIEIARLEPVETRYIDISSDKNALVVGQEYDYQVRYCDRYEFCDPNNISALGIAR</sequence>